<dbReference type="EMBL" id="AEJF01000174">
    <property type="protein sequence ID" value="KLU22674.1"/>
    <property type="molecule type" value="Genomic_DNA"/>
</dbReference>
<protein>
    <recommendedName>
        <fullName evidence="1">Bacterial Ig-like domain-containing protein</fullName>
    </recommendedName>
</protein>
<evidence type="ECO:0000313" key="3">
    <source>
        <dbReference type="Proteomes" id="UP000035963"/>
    </source>
</evidence>
<accession>A0A0J1CPX5</accession>
<dbReference type="Proteomes" id="UP000035963">
    <property type="component" value="Unassembled WGS sequence"/>
</dbReference>
<evidence type="ECO:0000313" key="2">
    <source>
        <dbReference type="EMBL" id="KLU22674.1"/>
    </source>
</evidence>
<dbReference type="Gene3D" id="3.30.420.430">
    <property type="match status" value="2"/>
</dbReference>
<sequence>MGGTTQDVHPVLVCNAIVGDTYTLYDSGTMVATQENVGWTLPTLANGAHNLSLTYTTGTGVSAPVTIGFNVNATPFAPVITNLVDATGPHMGNVAPGGIATDSHPTINGTGHAGDTINVYDNTTLLGSTLVGADGTWHYQPAAALPNGAHNVHATSTNAAGTSDVSNAYAFSTTQIMVTGVYSDGALVSQGGTATGTLTLTGWIADPSLASKGMALYISGGNQGTTVLWDNSVQGTMTVNGNIFTATVAQNPNFPVNLPLESSTYHIDARAVGASGQVTTVSNPAMGWTFTDNFNAKLATVSATHVDASPAIDDAAVLAANASVSPVASQAGHHAAVGEHDTFKGTTGNATVDLNADPAAYFKDATAHIEGGAGGVHTPHLTGDHQALDLTSLTGKTAAAKVSGIEAIDLGGSHNMLKLSLVDVLNLTEPDLFQKDGKQQMLVNGSNGDSVDLSSAHIAGVTDGHWMQEGTAIVGGVTYNVYEHSGAHAELLVQQGVQIAVHG</sequence>
<dbReference type="Pfam" id="PF19077">
    <property type="entry name" value="Big_13"/>
    <property type="match status" value="1"/>
</dbReference>
<proteinExistence type="predicted"/>
<keyword evidence="3" id="KW-1185">Reference proteome</keyword>
<dbReference type="InterPro" id="IPR044016">
    <property type="entry name" value="Big_13"/>
</dbReference>
<dbReference type="RefSeq" id="WP_047895717.1">
    <property type="nucleotide sequence ID" value="NZ_AEJF01000174.1"/>
</dbReference>
<comment type="caution">
    <text evidence="2">The sequence shown here is derived from an EMBL/GenBank/DDBJ whole genome shotgun (WGS) entry which is preliminary data.</text>
</comment>
<organism evidence="2 3">
    <name type="scientific">Caballeronia mineralivorans PML1(12)</name>
    <dbReference type="NCBI Taxonomy" id="908627"/>
    <lineage>
        <taxon>Bacteria</taxon>
        <taxon>Pseudomonadati</taxon>
        <taxon>Pseudomonadota</taxon>
        <taxon>Betaproteobacteria</taxon>
        <taxon>Burkholderiales</taxon>
        <taxon>Burkholderiaceae</taxon>
        <taxon>Caballeronia</taxon>
    </lineage>
</organism>
<dbReference type="PATRIC" id="fig|908627.4.peg.6567"/>
<name>A0A0J1CPX5_9BURK</name>
<feature type="domain" description="Bacterial Ig-like" evidence="1">
    <location>
        <begin position="98"/>
        <end position="171"/>
    </location>
</feature>
<evidence type="ECO:0000259" key="1">
    <source>
        <dbReference type="Pfam" id="PF19077"/>
    </source>
</evidence>
<reference evidence="2 3" key="1">
    <citation type="journal article" date="2015" name="Genome Announc.">
        <title>Draft Genome Sequence of Burkholderia sp. Strain PML1(12), an Ectomycorrhizosphere-Inhabiting Bacterium with Effective Mineral-Weathering Ability.</title>
        <authorList>
            <person name="Uroz S."/>
            <person name="Oger P."/>
        </authorList>
    </citation>
    <scope>NUCLEOTIDE SEQUENCE [LARGE SCALE GENOMIC DNA]</scope>
    <source>
        <strain evidence="3">PML1(12)</strain>
    </source>
</reference>
<dbReference type="AlphaFoldDB" id="A0A0J1CPX5"/>
<gene>
    <name evidence="2" type="ORF">EOS_29410</name>
</gene>